<feature type="compositionally biased region" description="Low complexity" evidence="1">
    <location>
        <begin position="47"/>
        <end position="58"/>
    </location>
</feature>
<protein>
    <submittedName>
        <fullName evidence="2">Uncharacterized protein</fullName>
    </submittedName>
</protein>
<feature type="region of interest" description="Disordered" evidence="1">
    <location>
        <begin position="42"/>
        <end position="64"/>
    </location>
</feature>
<comment type="caution">
    <text evidence="2">The sequence shown here is derived from an EMBL/GenBank/DDBJ whole genome shotgun (WGS) entry which is preliminary data.</text>
</comment>
<reference evidence="2 3" key="1">
    <citation type="submission" date="2019-01" db="EMBL/GenBank/DDBJ databases">
        <title>Sequencing of cultivated peanut Arachis hypogaea provides insights into genome evolution and oil improvement.</title>
        <authorList>
            <person name="Chen X."/>
        </authorList>
    </citation>
    <scope>NUCLEOTIDE SEQUENCE [LARGE SCALE GENOMIC DNA]</scope>
    <source>
        <strain evidence="3">cv. Fuhuasheng</strain>
        <tissue evidence="2">Leaves</tissue>
    </source>
</reference>
<dbReference type="EMBL" id="SDMP01000011">
    <property type="protein sequence ID" value="RYR31426.1"/>
    <property type="molecule type" value="Genomic_DNA"/>
</dbReference>
<dbReference type="AlphaFoldDB" id="A0A445AYH2"/>
<evidence type="ECO:0000313" key="3">
    <source>
        <dbReference type="Proteomes" id="UP000289738"/>
    </source>
</evidence>
<gene>
    <name evidence="2" type="ORF">Ahy_B01g056230</name>
</gene>
<organism evidence="2 3">
    <name type="scientific">Arachis hypogaea</name>
    <name type="common">Peanut</name>
    <dbReference type="NCBI Taxonomy" id="3818"/>
    <lineage>
        <taxon>Eukaryota</taxon>
        <taxon>Viridiplantae</taxon>
        <taxon>Streptophyta</taxon>
        <taxon>Embryophyta</taxon>
        <taxon>Tracheophyta</taxon>
        <taxon>Spermatophyta</taxon>
        <taxon>Magnoliopsida</taxon>
        <taxon>eudicotyledons</taxon>
        <taxon>Gunneridae</taxon>
        <taxon>Pentapetalae</taxon>
        <taxon>rosids</taxon>
        <taxon>fabids</taxon>
        <taxon>Fabales</taxon>
        <taxon>Fabaceae</taxon>
        <taxon>Papilionoideae</taxon>
        <taxon>50 kb inversion clade</taxon>
        <taxon>dalbergioids sensu lato</taxon>
        <taxon>Dalbergieae</taxon>
        <taxon>Pterocarpus clade</taxon>
        <taxon>Arachis</taxon>
    </lineage>
</organism>
<accession>A0A445AYH2</accession>
<name>A0A445AYH2_ARAHY</name>
<proteinExistence type="predicted"/>
<evidence type="ECO:0000313" key="2">
    <source>
        <dbReference type="EMBL" id="RYR31426.1"/>
    </source>
</evidence>
<dbReference type="Proteomes" id="UP000289738">
    <property type="component" value="Chromosome B01"/>
</dbReference>
<sequence>MKKCFFFFNTHENALSLRISLKITQTSITFSVETTTVKESEEDFASNNHKQTKTATKTTKAKHNKKMATMKEKAHYNMSNKGISTVYRKMSQGEMSQEKKDIVEEMEFGALANVPEMNVSNTLMKELLDRFDEEKRCLKTLQGKIYITLQKVAAAISITNAGNRFPEKCFLLPTTVSVASPIHKLPIFHVDNIQEWNWAKHVLNFLMKGVENKRKEKK</sequence>
<keyword evidence="3" id="KW-1185">Reference proteome</keyword>
<evidence type="ECO:0000256" key="1">
    <source>
        <dbReference type="SAM" id="MobiDB-lite"/>
    </source>
</evidence>